<evidence type="ECO:0000256" key="8">
    <source>
        <dbReference type="ARBA" id="ARBA00049934"/>
    </source>
</evidence>
<keyword evidence="7" id="KW-0411">Iron-sulfur</keyword>
<organism evidence="10 11">
    <name type="scientific">Archaeoglobus veneficus (strain DSM 11195 / SNP6)</name>
    <dbReference type="NCBI Taxonomy" id="693661"/>
    <lineage>
        <taxon>Archaea</taxon>
        <taxon>Methanobacteriati</taxon>
        <taxon>Methanobacteriota</taxon>
        <taxon>Archaeoglobi</taxon>
        <taxon>Archaeoglobales</taxon>
        <taxon>Archaeoglobaceae</taxon>
        <taxon>Archaeoglobus</taxon>
    </lineage>
</organism>
<dbReference type="OrthoDB" id="30771at2157"/>
<comment type="cofactor">
    <cofactor evidence="8">
        <name>tungstopterin</name>
        <dbReference type="ChEBI" id="CHEBI:30402"/>
    </cofactor>
</comment>
<evidence type="ECO:0000256" key="4">
    <source>
        <dbReference type="ARBA" id="ARBA00022723"/>
    </source>
</evidence>
<dbReference type="Pfam" id="PF01314">
    <property type="entry name" value="AFOR_C"/>
    <property type="match status" value="1"/>
</dbReference>
<dbReference type="AlphaFoldDB" id="F2KMS0"/>
<evidence type="ECO:0000259" key="9">
    <source>
        <dbReference type="SMART" id="SM00790"/>
    </source>
</evidence>
<dbReference type="SUPFAM" id="SSF56228">
    <property type="entry name" value="Aldehyde ferredoxin oxidoreductase, N-terminal domain"/>
    <property type="match status" value="1"/>
</dbReference>
<dbReference type="KEGG" id="ave:Arcve_0051"/>
<dbReference type="InterPro" id="IPR036021">
    <property type="entry name" value="Tungsten_al_ferr_oxy-like_C"/>
</dbReference>
<dbReference type="InterPro" id="IPR013985">
    <property type="entry name" value="Ald_Fedxn_OxRdtase_dom3"/>
</dbReference>
<keyword evidence="6" id="KW-0408">Iron</keyword>
<accession>F2KMS0</accession>
<reference evidence="10 11" key="1">
    <citation type="submission" date="2011-03" db="EMBL/GenBank/DDBJ databases">
        <title>The complete genome of Archaeoglobus veneficus SNP6.</title>
        <authorList>
            <consortium name="US DOE Joint Genome Institute (JGI-PGF)"/>
            <person name="Lucas S."/>
            <person name="Copeland A."/>
            <person name="Lapidus A."/>
            <person name="Bruce D."/>
            <person name="Goodwin L."/>
            <person name="Pitluck S."/>
            <person name="Kyrpides N."/>
            <person name="Mavromatis K."/>
            <person name="Pagani I."/>
            <person name="Ivanova N."/>
            <person name="Mikhailova N."/>
            <person name="Lu M."/>
            <person name="Detter J.C."/>
            <person name="Tapia R."/>
            <person name="Han C."/>
            <person name="Land M."/>
            <person name="Hauser L."/>
            <person name="Markowitz V."/>
            <person name="Cheng J.-F."/>
            <person name="Hugenholtz P."/>
            <person name="Woyke T."/>
            <person name="Wu D."/>
            <person name="Spring S."/>
            <person name="Brambilla E."/>
            <person name="Klenk H.-P."/>
            <person name="Eisen J.A."/>
        </authorList>
    </citation>
    <scope>NUCLEOTIDE SEQUENCE [LARGE SCALE GENOMIC DNA]</scope>
    <source>
        <strain>SNP6</strain>
    </source>
</reference>
<name>F2KMS0_ARCVS</name>
<dbReference type="EC" id="1.2.7.5" evidence="10"/>
<dbReference type="Gene3D" id="3.60.9.10">
    <property type="entry name" value="Aldehyde ferredoxin oxidoreductase, N-terminal domain"/>
    <property type="match status" value="1"/>
</dbReference>
<dbReference type="HOGENOM" id="CLU_020364_1_0_2"/>
<evidence type="ECO:0000256" key="7">
    <source>
        <dbReference type="ARBA" id="ARBA00023014"/>
    </source>
</evidence>
<dbReference type="EMBL" id="CP002588">
    <property type="protein sequence ID" value="AEA46094.1"/>
    <property type="molecule type" value="Genomic_DNA"/>
</dbReference>
<dbReference type="SUPFAM" id="SSF48310">
    <property type="entry name" value="Aldehyde ferredoxin oxidoreductase, C-terminal domains"/>
    <property type="match status" value="1"/>
</dbReference>
<dbReference type="GO" id="GO:0033726">
    <property type="term" value="F:aldehyde ferredoxin oxidoreductase activity"/>
    <property type="evidence" value="ECO:0007669"/>
    <property type="project" value="UniProtKB-EC"/>
</dbReference>
<dbReference type="InterPro" id="IPR001203">
    <property type="entry name" value="OxRdtase_Ald_Fedxn_C"/>
</dbReference>
<comment type="similarity">
    <text evidence="2">Belongs to the AOR/FOR family.</text>
</comment>
<dbReference type="STRING" id="693661.Arcve_0051"/>
<dbReference type="Pfam" id="PF02730">
    <property type="entry name" value="AFOR_N"/>
    <property type="match status" value="1"/>
</dbReference>
<dbReference type="eggNOG" id="arCOG00706">
    <property type="taxonomic scope" value="Archaea"/>
</dbReference>
<sequence>MLTRVLTIDLSSYTYSIDDRRDLFEEWLGGVGVAVQLLKENMDVNADPLSEENVIVFAVGPLTSAYPLASKTVALFKSPLTGNLGESHAGGRTATSMANAGYGAIVIKGRSKKPVYVVIDNGKVHFRDARVIWGIEDSLIVGRIIAEKEPGRGTRTVMRIGGGGEKLVRYACVTTETYRHFGRLGLGAVFGSKNLKAIVINGRGSRKVVNRRAYREIYDEIFRLAIESNAMKKYHLIGTAVNVNPLNEIGGLPTKNLKQTRFENAEEISGESLAERIGRRVACSHCPVACVHIAVLRLPYENEPYFYKTIMISYDYELIYSLGSMLGIGSKEGLLRLIHRVETYTLDAMSTGVCLAWATEALERGIISKEDTIVDLKFGDCDAYIKAIDYIVRQPNDFYKNLAYGVEHAAKVYGGKEFALTFGKNEMPGYHTGYAAHIGYLIGLRHSHLDNAGYSLDQKLKEYPEPEELVGKLIKEEQWRQVLSSLVVCFFARGVYTADIVCKAFKPLGIEIGEDELNRIGEKIYFEKLRLKKQMGFDVSKLRIPKRIFEVETPHGKLSEDYIRRALDYYAKIVSEV</sequence>
<dbReference type="PANTHER" id="PTHR30038">
    <property type="entry name" value="ALDEHYDE FERREDOXIN OXIDOREDUCTASE"/>
    <property type="match status" value="1"/>
</dbReference>
<evidence type="ECO:0000256" key="6">
    <source>
        <dbReference type="ARBA" id="ARBA00023004"/>
    </source>
</evidence>
<evidence type="ECO:0000256" key="5">
    <source>
        <dbReference type="ARBA" id="ARBA00023002"/>
    </source>
</evidence>
<dbReference type="InterPro" id="IPR036503">
    <property type="entry name" value="Ald_Fedxn_OxRdtase_N_sf"/>
</dbReference>
<keyword evidence="3" id="KW-0004">4Fe-4S</keyword>
<dbReference type="RefSeq" id="WP_013682770.1">
    <property type="nucleotide sequence ID" value="NC_015320.1"/>
</dbReference>
<evidence type="ECO:0000256" key="1">
    <source>
        <dbReference type="ARBA" id="ARBA00001966"/>
    </source>
</evidence>
<evidence type="ECO:0000313" key="10">
    <source>
        <dbReference type="EMBL" id="AEA46094.1"/>
    </source>
</evidence>
<dbReference type="InterPro" id="IPR013983">
    <property type="entry name" value="Ald_Fedxn_OxRdtase_N"/>
</dbReference>
<dbReference type="Gene3D" id="1.10.599.10">
    <property type="entry name" value="Aldehyde Ferredoxin Oxidoreductase Protein, subunit A, domain 3"/>
    <property type="match status" value="1"/>
</dbReference>
<evidence type="ECO:0000256" key="2">
    <source>
        <dbReference type="ARBA" id="ARBA00011032"/>
    </source>
</evidence>
<protein>
    <submittedName>
        <fullName evidence="10">Aldehyde ferredoxin oxidoreductase</fullName>
        <ecNumber evidence="10">1.2.7.5</ecNumber>
    </submittedName>
</protein>
<dbReference type="Proteomes" id="UP000008136">
    <property type="component" value="Chromosome"/>
</dbReference>
<feature type="domain" description="Aldehyde ferredoxin oxidoreductase N-terminal" evidence="9">
    <location>
        <begin position="1"/>
        <end position="204"/>
    </location>
</feature>
<gene>
    <name evidence="10" type="ordered locus">Arcve_0051</name>
</gene>
<dbReference type="Gene3D" id="1.10.569.10">
    <property type="entry name" value="Aldehyde Ferredoxin Oxidoreductase Protein, subunit A, domain 2"/>
    <property type="match status" value="1"/>
</dbReference>
<keyword evidence="5 10" id="KW-0560">Oxidoreductase</keyword>
<comment type="cofactor">
    <cofactor evidence="1">
        <name>[4Fe-4S] cluster</name>
        <dbReference type="ChEBI" id="CHEBI:49883"/>
    </cofactor>
</comment>
<keyword evidence="4" id="KW-0479">Metal-binding</keyword>
<dbReference type="InterPro" id="IPR013984">
    <property type="entry name" value="Ald_Fedxn_OxRdtase_dom2"/>
</dbReference>
<dbReference type="GeneID" id="10393142"/>
<keyword evidence="11" id="KW-1185">Reference proteome</keyword>
<evidence type="ECO:0000256" key="3">
    <source>
        <dbReference type="ARBA" id="ARBA00022485"/>
    </source>
</evidence>
<dbReference type="PANTHER" id="PTHR30038:SF8">
    <property type="entry name" value="ALDEHYDE FERREDOXIN OXIDOREDUCTASE"/>
    <property type="match status" value="1"/>
</dbReference>
<dbReference type="InterPro" id="IPR051919">
    <property type="entry name" value="W-dependent_AOR"/>
</dbReference>
<dbReference type="GO" id="GO:0046872">
    <property type="term" value="F:metal ion binding"/>
    <property type="evidence" value="ECO:0007669"/>
    <property type="project" value="UniProtKB-KW"/>
</dbReference>
<dbReference type="GO" id="GO:0009055">
    <property type="term" value="F:electron transfer activity"/>
    <property type="evidence" value="ECO:0007669"/>
    <property type="project" value="InterPro"/>
</dbReference>
<proteinExistence type="inferred from homology"/>
<dbReference type="GO" id="GO:0051539">
    <property type="term" value="F:4 iron, 4 sulfur cluster binding"/>
    <property type="evidence" value="ECO:0007669"/>
    <property type="project" value="UniProtKB-KW"/>
</dbReference>
<dbReference type="SMART" id="SM00790">
    <property type="entry name" value="AFOR_N"/>
    <property type="match status" value="1"/>
</dbReference>
<evidence type="ECO:0000313" key="11">
    <source>
        <dbReference type="Proteomes" id="UP000008136"/>
    </source>
</evidence>